<evidence type="ECO:0000313" key="4">
    <source>
        <dbReference type="Proteomes" id="UP001165082"/>
    </source>
</evidence>
<dbReference type="Proteomes" id="UP001165082">
    <property type="component" value="Unassembled WGS sequence"/>
</dbReference>
<keyword evidence="1" id="KW-0175">Coiled coil</keyword>
<gene>
    <name evidence="3" type="ORF">TrRE_jg9022</name>
</gene>
<feature type="coiled-coil region" evidence="1">
    <location>
        <begin position="187"/>
        <end position="238"/>
    </location>
</feature>
<sequence>MSLQPNNVQDLSRKIFSQTSTYLRNNIPSAFDFYIGKSVEMSLPDLKIDGGGTIKVDGKLDLSMCAGSSMSNVSLIVGRGGEVKVPKDSKFASLFVDGSVVGDVEGTYGKIGAGGKVFGVLKVVTCEVDAGGWVKSIEIVSQQLEGGEEEDEEEGAGLVAPLESEEGREDLLEAFGSLGGDIEDDYMSSLKEALDGMAELQKGLEENAAKAAEAALEVEEVVEKEEEMLEEEEMVEEEVVFEEPPVYQVSSEIAATTESTTETATETTTKTEGTLSFDLPTPFYEEEEEEIIYHPTDSFGNPLVPGIGRSDLKPPPVPTTATTFTPPSFSALTSPMLTRGEPTLKDAFDQPLVGSASPEGVEMFKKNRDEMRQARELMDSMRQQKHKDRRVVGKVDLSVGETPTGAQYNPYKVADITRDILARGRKEESTTPTMAIQEDFAGEEFFTKSELEEEAKQIAKKNGKRNFKRFF</sequence>
<keyword evidence="4" id="KW-1185">Reference proteome</keyword>
<protein>
    <submittedName>
        <fullName evidence="3">Uncharacterized protein</fullName>
    </submittedName>
</protein>
<organism evidence="3 4">
    <name type="scientific">Triparma retinervis</name>
    <dbReference type="NCBI Taxonomy" id="2557542"/>
    <lineage>
        <taxon>Eukaryota</taxon>
        <taxon>Sar</taxon>
        <taxon>Stramenopiles</taxon>
        <taxon>Ochrophyta</taxon>
        <taxon>Bolidophyceae</taxon>
        <taxon>Parmales</taxon>
        <taxon>Triparmaceae</taxon>
        <taxon>Triparma</taxon>
    </lineage>
</organism>
<dbReference type="AlphaFoldDB" id="A0A9W7A1I3"/>
<dbReference type="OrthoDB" id="10439961at2759"/>
<name>A0A9W7A1I3_9STRA</name>
<dbReference type="EMBL" id="BRXZ01002398">
    <property type="protein sequence ID" value="GMH61222.1"/>
    <property type="molecule type" value="Genomic_DNA"/>
</dbReference>
<evidence type="ECO:0000313" key="3">
    <source>
        <dbReference type="EMBL" id="GMH61222.1"/>
    </source>
</evidence>
<accession>A0A9W7A1I3</accession>
<feature type="region of interest" description="Disordered" evidence="2">
    <location>
        <begin position="252"/>
        <end position="274"/>
    </location>
</feature>
<evidence type="ECO:0000256" key="1">
    <source>
        <dbReference type="SAM" id="Coils"/>
    </source>
</evidence>
<evidence type="ECO:0000256" key="2">
    <source>
        <dbReference type="SAM" id="MobiDB-lite"/>
    </source>
</evidence>
<proteinExistence type="predicted"/>
<reference evidence="3" key="1">
    <citation type="submission" date="2022-07" db="EMBL/GenBank/DDBJ databases">
        <title>Genome analysis of Parmales, a sister group of diatoms, reveals the evolutionary specialization of diatoms from phago-mixotrophs to photoautotrophs.</title>
        <authorList>
            <person name="Ban H."/>
            <person name="Sato S."/>
            <person name="Yoshikawa S."/>
            <person name="Kazumasa Y."/>
            <person name="Nakamura Y."/>
            <person name="Ichinomiya M."/>
            <person name="Saitoh K."/>
            <person name="Sato N."/>
            <person name="Blanc-Mathieu R."/>
            <person name="Endo H."/>
            <person name="Kuwata A."/>
            <person name="Ogata H."/>
        </authorList>
    </citation>
    <scope>NUCLEOTIDE SEQUENCE</scope>
</reference>
<comment type="caution">
    <text evidence="3">The sequence shown here is derived from an EMBL/GenBank/DDBJ whole genome shotgun (WGS) entry which is preliminary data.</text>
</comment>